<dbReference type="InterPro" id="IPR036880">
    <property type="entry name" value="Kunitz_BPTI_sf"/>
</dbReference>
<dbReference type="InterPro" id="IPR002223">
    <property type="entry name" value="Kunitz_BPTI"/>
</dbReference>
<evidence type="ECO:0000259" key="2">
    <source>
        <dbReference type="PROSITE" id="PS50279"/>
    </source>
</evidence>
<name>A0A6M2E2Z2_9ACAR</name>
<feature type="signal peptide" evidence="1">
    <location>
        <begin position="1"/>
        <end position="22"/>
    </location>
</feature>
<keyword evidence="1" id="KW-0732">Signal</keyword>
<dbReference type="AlphaFoldDB" id="A0A6M2E2Z2"/>
<dbReference type="SUPFAM" id="SSF57362">
    <property type="entry name" value="BPTI-like"/>
    <property type="match status" value="1"/>
</dbReference>
<evidence type="ECO:0000313" key="3">
    <source>
        <dbReference type="EMBL" id="NOV52280.1"/>
    </source>
</evidence>
<dbReference type="Pfam" id="PF00014">
    <property type="entry name" value="Kunitz_BPTI"/>
    <property type="match status" value="1"/>
</dbReference>
<evidence type="ECO:0000256" key="1">
    <source>
        <dbReference type="SAM" id="SignalP"/>
    </source>
</evidence>
<dbReference type="CDD" id="cd00109">
    <property type="entry name" value="Kunitz-type"/>
    <property type="match status" value="1"/>
</dbReference>
<organism evidence="3">
    <name type="scientific">Amblyomma tuberculatum</name>
    <dbReference type="NCBI Taxonomy" id="48802"/>
    <lineage>
        <taxon>Eukaryota</taxon>
        <taxon>Metazoa</taxon>
        <taxon>Ecdysozoa</taxon>
        <taxon>Arthropoda</taxon>
        <taxon>Chelicerata</taxon>
        <taxon>Arachnida</taxon>
        <taxon>Acari</taxon>
        <taxon>Parasitiformes</taxon>
        <taxon>Ixodida</taxon>
        <taxon>Ixodoidea</taxon>
        <taxon>Ixodidae</taxon>
        <taxon>Amblyomminae</taxon>
        <taxon>Amblyomma</taxon>
    </lineage>
</organism>
<dbReference type="SMART" id="SM00131">
    <property type="entry name" value="KU"/>
    <property type="match status" value="1"/>
</dbReference>
<dbReference type="PROSITE" id="PS50279">
    <property type="entry name" value="BPTI_KUNITZ_2"/>
    <property type="match status" value="1"/>
</dbReference>
<dbReference type="GO" id="GO:0004867">
    <property type="term" value="F:serine-type endopeptidase inhibitor activity"/>
    <property type="evidence" value="ECO:0007669"/>
    <property type="project" value="InterPro"/>
</dbReference>
<proteinExistence type="predicted"/>
<sequence length="104" mass="11911">MNTPYMVMLLGLFCLLSSVASAKRIKQKDACQIPTDDPKCARLPKKGCNCPKNPGTFGYIRDERWFYNKRTKNCESFAWSWNGGNCNNFKSYSDCFEACKTRAE</sequence>
<dbReference type="EMBL" id="GIDH01000337">
    <property type="protein sequence ID" value="NOV52280.1"/>
    <property type="molecule type" value="Transcribed_RNA"/>
</dbReference>
<feature type="chain" id="PRO_5026719850" evidence="1">
    <location>
        <begin position="23"/>
        <end position="104"/>
    </location>
</feature>
<reference evidence="3" key="1">
    <citation type="submission" date="2019-12" db="EMBL/GenBank/DDBJ databases">
        <title>The sialotranscriptome of the gopher-tortoise tick, Amblyomma tuberculatum.</title>
        <authorList>
            <person name="Karim S."/>
            <person name="Andersen J."/>
            <person name="Kumar D."/>
            <person name="Adamson S."/>
            <person name="Ennen J."/>
            <person name="Qualis C.P."/>
            <person name="Ribeiro J.M.C."/>
        </authorList>
    </citation>
    <scope>NUCLEOTIDE SEQUENCE</scope>
    <source>
        <strain evidence="3">Removed</strain>
        <tissue evidence="3">Salivary glands</tissue>
    </source>
</reference>
<accession>A0A6M2E2Z2</accession>
<dbReference type="Gene3D" id="4.10.410.10">
    <property type="entry name" value="Pancreatic trypsin inhibitor Kunitz domain"/>
    <property type="match status" value="1"/>
</dbReference>
<protein>
    <submittedName>
        <fullName evidence="3">Putative bpti/kunitz family of serine protease inhibitor</fullName>
    </submittedName>
</protein>
<feature type="domain" description="BPTI/Kunitz inhibitor" evidence="2">
    <location>
        <begin position="48"/>
        <end position="99"/>
    </location>
</feature>